<feature type="domain" description="Glucose-methanol-choline oxidoreductase N-terminal" evidence="6">
    <location>
        <begin position="96"/>
        <end position="119"/>
    </location>
</feature>
<dbReference type="Pfam" id="PF00732">
    <property type="entry name" value="GMC_oxred_N"/>
    <property type="match status" value="1"/>
</dbReference>
<comment type="caution">
    <text evidence="7">The sequence shown here is derived from an EMBL/GenBank/DDBJ whole genome shotgun (WGS) entry which is preliminary data.</text>
</comment>
<dbReference type="InterPro" id="IPR036188">
    <property type="entry name" value="FAD/NAD-bd_sf"/>
</dbReference>
<name>A0ABW0Q4Q9_9HYPH</name>
<dbReference type="PROSITE" id="PS51257">
    <property type="entry name" value="PROKAR_LIPOPROTEIN"/>
    <property type="match status" value="1"/>
</dbReference>
<protein>
    <submittedName>
        <fullName evidence="7">GMC family oxidoreductase</fullName>
    </submittedName>
</protein>
<dbReference type="PANTHER" id="PTHR11552:SF147">
    <property type="entry name" value="CHOLINE DEHYDROGENASE, MITOCHONDRIAL"/>
    <property type="match status" value="1"/>
</dbReference>
<dbReference type="PANTHER" id="PTHR11552">
    <property type="entry name" value="GLUCOSE-METHANOL-CHOLINE GMC OXIDOREDUCTASE"/>
    <property type="match status" value="1"/>
</dbReference>
<evidence type="ECO:0000256" key="5">
    <source>
        <dbReference type="RuleBase" id="RU003968"/>
    </source>
</evidence>
<keyword evidence="3 5" id="KW-0285">Flavoprotein</keyword>
<accession>A0ABW0Q4Q9</accession>
<organism evidence="7 8">
    <name type="scientific">Kaistia terrae</name>
    <dbReference type="NCBI Taxonomy" id="537017"/>
    <lineage>
        <taxon>Bacteria</taxon>
        <taxon>Pseudomonadati</taxon>
        <taxon>Pseudomonadota</taxon>
        <taxon>Alphaproteobacteria</taxon>
        <taxon>Hyphomicrobiales</taxon>
        <taxon>Kaistiaceae</taxon>
        <taxon>Kaistia</taxon>
    </lineage>
</organism>
<dbReference type="PIRSF" id="PIRSF000137">
    <property type="entry name" value="Alcohol_oxidase"/>
    <property type="match status" value="1"/>
</dbReference>
<dbReference type="SUPFAM" id="SSF51905">
    <property type="entry name" value="FAD/NAD(P)-binding domain"/>
    <property type="match status" value="1"/>
</dbReference>
<dbReference type="PROSITE" id="PS00623">
    <property type="entry name" value="GMC_OXRED_1"/>
    <property type="match status" value="1"/>
</dbReference>
<dbReference type="InterPro" id="IPR000172">
    <property type="entry name" value="GMC_OxRdtase_N"/>
</dbReference>
<comment type="similarity">
    <text evidence="2 5">Belongs to the GMC oxidoreductase family.</text>
</comment>
<dbReference type="RefSeq" id="WP_266346346.1">
    <property type="nucleotide sequence ID" value="NZ_JAPKNH010000016.1"/>
</dbReference>
<evidence type="ECO:0000259" key="6">
    <source>
        <dbReference type="PROSITE" id="PS00623"/>
    </source>
</evidence>
<comment type="cofactor">
    <cofactor evidence="1">
        <name>FAD</name>
        <dbReference type="ChEBI" id="CHEBI:57692"/>
    </cofactor>
</comment>
<sequence length="551" mass="60102">MTRLARRGWAISQESKVKYDYIIAGGGSSACVAAARLVLEFGARVLLVERGPARYARLMRMPAGYMKYLCREDYLEMHKSVAQPRLNGRAPIVPQAKVLGGGSSVNAMVYMRGQHEDYNHWDAYLGGDSGWSYKDLLPHFTSLENNRRLNDAYHGTGGKLLVSDPGQLCEMTEDFVLAAQAMGLPFNPDFNGRRQNGVGIMQHTMGKAGGAMRRSDAVFSFLADAMRDKRLTVVTDALVSRIIVENGRAVGIEYTHEGRSVRATASEEVLVATGTYNTAKLLMLSGIGPSAHLAEHGIRVQADLPGVGQNLQDHHEVPVICSSRRASGYFGQDKGWNMIRNGLQYLLFGTGPVTTTGIESCLFYDPDGGERPTIQLYCAPIVYLDRDITDMKSTHGVTLTSCLLRPKARGSVRLRSARASDQPIVDSNFFGEDEDLRTTIRSLRFARKLLAAEPIAANIAAEMLPGRDVDSDEALAQHCYRFVKTNYHPCGTARMGPDGDAMAVLDSHLRVRGVDGLRVIDCAAVPFIPSGNTNAIALALGSKAVSLIMDK</sequence>
<evidence type="ECO:0000256" key="2">
    <source>
        <dbReference type="ARBA" id="ARBA00010790"/>
    </source>
</evidence>
<evidence type="ECO:0000313" key="7">
    <source>
        <dbReference type="EMBL" id="MFC5518907.1"/>
    </source>
</evidence>
<dbReference type="Gene3D" id="3.30.560.10">
    <property type="entry name" value="Glucose Oxidase, domain 3"/>
    <property type="match status" value="1"/>
</dbReference>
<evidence type="ECO:0000256" key="4">
    <source>
        <dbReference type="ARBA" id="ARBA00022827"/>
    </source>
</evidence>
<keyword evidence="4 5" id="KW-0274">FAD</keyword>
<dbReference type="InterPro" id="IPR012132">
    <property type="entry name" value="GMC_OxRdtase"/>
</dbReference>
<dbReference type="SUPFAM" id="SSF54373">
    <property type="entry name" value="FAD-linked reductases, C-terminal domain"/>
    <property type="match status" value="1"/>
</dbReference>
<reference evidence="8" key="1">
    <citation type="journal article" date="2019" name="Int. J. Syst. Evol. Microbiol.">
        <title>The Global Catalogue of Microorganisms (GCM) 10K type strain sequencing project: providing services to taxonomists for standard genome sequencing and annotation.</title>
        <authorList>
            <consortium name="The Broad Institute Genomics Platform"/>
            <consortium name="The Broad Institute Genome Sequencing Center for Infectious Disease"/>
            <person name="Wu L."/>
            <person name="Ma J."/>
        </authorList>
    </citation>
    <scope>NUCLEOTIDE SEQUENCE [LARGE SCALE GENOMIC DNA]</scope>
    <source>
        <strain evidence="8">KACC 12633</strain>
    </source>
</reference>
<dbReference type="Proteomes" id="UP001596150">
    <property type="component" value="Unassembled WGS sequence"/>
</dbReference>
<evidence type="ECO:0000256" key="3">
    <source>
        <dbReference type="ARBA" id="ARBA00022630"/>
    </source>
</evidence>
<dbReference type="InterPro" id="IPR007867">
    <property type="entry name" value="GMC_OxRtase_C"/>
</dbReference>
<dbReference type="EMBL" id="JBHSML010000030">
    <property type="protein sequence ID" value="MFC5518907.1"/>
    <property type="molecule type" value="Genomic_DNA"/>
</dbReference>
<keyword evidence="8" id="KW-1185">Reference proteome</keyword>
<proteinExistence type="inferred from homology"/>
<dbReference type="Gene3D" id="3.50.50.60">
    <property type="entry name" value="FAD/NAD(P)-binding domain"/>
    <property type="match status" value="1"/>
</dbReference>
<evidence type="ECO:0000313" key="8">
    <source>
        <dbReference type="Proteomes" id="UP001596150"/>
    </source>
</evidence>
<evidence type="ECO:0000256" key="1">
    <source>
        <dbReference type="ARBA" id="ARBA00001974"/>
    </source>
</evidence>
<dbReference type="Pfam" id="PF05199">
    <property type="entry name" value="GMC_oxred_C"/>
    <property type="match status" value="1"/>
</dbReference>
<gene>
    <name evidence="7" type="ORF">ACFPP9_24295</name>
</gene>